<feature type="region of interest" description="Disordered" evidence="1">
    <location>
        <begin position="633"/>
        <end position="674"/>
    </location>
</feature>
<feature type="compositionally biased region" description="Basic and acidic residues" evidence="1">
    <location>
        <begin position="313"/>
        <end position="324"/>
    </location>
</feature>
<organism evidence="3">
    <name type="scientific">Melampsora larici-populina (strain 98AG31 / pathotype 3-4-7)</name>
    <name type="common">Poplar leaf rust fungus</name>
    <dbReference type="NCBI Taxonomy" id="747676"/>
    <lineage>
        <taxon>Eukaryota</taxon>
        <taxon>Fungi</taxon>
        <taxon>Dikarya</taxon>
        <taxon>Basidiomycota</taxon>
        <taxon>Pucciniomycotina</taxon>
        <taxon>Pucciniomycetes</taxon>
        <taxon>Pucciniales</taxon>
        <taxon>Melampsoraceae</taxon>
        <taxon>Melampsora</taxon>
    </lineage>
</organism>
<dbReference type="EMBL" id="GL883193">
    <property type="protein sequence ID" value="EGF97914.1"/>
    <property type="molecule type" value="Genomic_DNA"/>
</dbReference>
<dbReference type="Proteomes" id="UP000001072">
    <property type="component" value="Unassembled WGS sequence"/>
</dbReference>
<feature type="compositionally biased region" description="Basic and acidic residues" evidence="1">
    <location>
        <begin position="239"/>
        <end position="254"/>
    </location>
</feature>
<feature type="region of interest" description="Disordered" evidence="1">
    <location>
        <begin position="299"/>
        <end position="335"/>
    </location>
</feature>
<feature type="compositionally biased region" description="Basic and acidic residues" evidence="1">
    <location>
        <begin position="261"/>
        <end position="275"/>
    </location>
</feature>
<proteinExistence type="predicted"/>
<feature type="region of interest" description="Disordered" evidence="1">
    <location>
        <begin position="389"/>
        <end position="443"/>
    </location>
</feature>
<protein>
    <submittedName>
        <fullName evidence="2">Uncharacterized protein</fullName>
    </submittedName>
</protein>
<feature type="region of interest" description="Disordered" evidence="1">
    <location>
        <begin position="1"/>
        <end position="59"/>
    </location>
</feature>
<gene>
    <name evidence="2" type="ORF">MELLADRAFT_84169</name>
</gene>
<evidence type="ECO:0000313" key="3">
    <source>
        <dbReference type="Proteomes" id="UP000001072"/>
    </source>
</evidence>
<feature type="compositionally biased region" description="Polar residues" evidence="1">
    <location>
        <begin position="1"/>
        <end position="23"/>
    </location>
</feature>
<feature type="compositionally biased region" description="Basic and acidic residues" evidence="1">
    <location>
        <begin position="708"/>
        <end position="719"/>
    </location>
</feature>
<feature type="region of interest" description="Disordered" evidence="1">
    <location>
        <begin position="696"/>
        <end position="728"/>
    </location>
</feature>
<reference evidence="3" key="1">
    <citation type="journal article" date="2011" name="Proc. Natl. Acad. Sci. U.S.A.">
        <title>Obligate biotrophy features unraveled by the genomic analysis of rust fungi.</title>
        <authorList>
            <person name="Duplessis S."/>
            <person name="Cuomo C.A."/>
            <person name="Lin Y.-C."/>
            <person name="Aerts A."/>
            <person name="Tisserant E."/>
            <person name="Veneault-Fourrey C."/>
            <person name="Joly D.L."/>
            <person name="Hacquard S."/>
            <person name="Amselem J."/>
            <person name="Cantarel B.L."/>
            <person name="Chiu R."/>
            <person name="Coutinho P.M."/>
            <person name="Feau N."/>
            <person name="Field M."/>
            <person name="Frey P."/>
            <person name="Gelhaye E."/>
            <person name="Goldberg J."/>
            <person name="Grabherr M.G."/>
            <person name="Kodira C.D."/>
            <person name="Kohler A."/>
            <person name="Kuees U."/>
            <person name="Lindquist E.A."/>
            <person name="Lucas S.M."/>
            <person name="Mago R."/>
            <person name="Mauceli E."/>
            <person name="Morin E."/>
            <person name="Murat C."/>
            <person name="Pangilinan J.L."/>
            <person name="Park R."/>
            <person name="Pearson M."/>
            <person name="Quesneville H."/>
            <person name="Rouhier N."/>
            <person name="Sakthikumar S."/>
            <person name="Salamov A.A."/>
            <person name="Schmutz J."/>
            <person name="Selles B."/>
            <person name="Shapiro H."/>
            <person name="Tanguay P."/>
            <person name="Tuskan G.A."/>
            <person name="Henrissat B."/>
            <person name="Van de Peer Y."/>
            <person name="Rouze P."/>
            <person name="Ellis J.G."/>
            <person name="Dodds P.N."/>
            <person name="Schein J.E."/>
            <person name="Zhong S."/>
            <person name="Hamelin R.C."/>
            <person name="Grigoriev I.V."/>
            <person name="Szabo L.J."/>
            <person name="Martin F."/>
        </authorList>
    </citation>
    <scope>NUCLEOTIDE SEQUENCE [LARGE SCALE GENOMIC DNA]</scope>
    <source>
        <strain evidence="3">98AG31 / pathotype 3-4-7</strain>
    </source>
</reference>
<sequence length="750" mass="85054">MAASFESTSSYHDALSRGNSSDYSPDIEDIKELHGQHPPGLSALDDLYDPGQDDYVPGEGYVYNEDLYDSQESDGICPYGNGEGDDQPGLVSEFHGSDTDTVVPIDVHESKQQENSRPPDTDCDVNEHLKARGFYSTRRLPDEDRYEEPGTPTELRHLGYQAEDEFDTQTMPVNQQQKSKQMHIQSSMFDQAGFSGDWRKKRVTHNESGLSAAHVELGKRPREDVDLDFPDQSHTFQKKFRETKGDLEDFDRGSGPRTGRVQRDQGSDQSHYEKRQGHKLSPITDVQWDYFTVESDVTDQEDETSLPVSDQRGTNKLDLADSHVPRPTKGKGRAENAGIKALIKVIIRRDKDTNHHLQVRYLTLLCVASMVIQAKVQCDYFTVESDVTDQEDETSLPVSDQRGTNKLDISDSHVPRPTKGKGRADNEVRYMFDQPGLPGDWRKKRINQNSSAAHNELGKRLRESECTDLVDDSLRKRLRDEKHDTRVPAHSSRGNNKDEFQRLDVSCSDQHKRTGDAENRERNSTRTPLHHKRSRDSSHCSGYEGSGTPTDVQPLEYQAKEVRHSDHAGQSAKEKRTNAYPSMCDQAGFSGDWRKKRVTHNESGLSAAHVELYKRPREDVYLDCPDQTHTFEKKFRETKGDLEDFDRGSGPRTGRVQRDQGSDQSHYEKRQGHKLSPITDVQWDYFTVESDVTDQEDETYLPVSDQRGTNKLDLADSHVPRPTKGKGRAENAALSTGLIVKCEFLNLSRL</sequence>
<dbReference type="KEGG" id="mlr:MELLADRAFT_84169"/>
<dbReference type="AlphaFoldDB" id="F4SBS0"/>
<feature type="compositionally biased region" description="Basic and acidic residues" evidence="1">
    <location>
        <begin position="403"/>
        <end position="414"/>
    </location>
</feature>
<keyword evidence="3" id="KW-1185">Reference proteome</keyword>
<dbReference type="VEuPathDB" id="FungiDB:MELLADRAFT_84169"/>
<dbReference type="HOGENOM" id="CLU_370911_0_0_1"/>
<feature type="compositionally biased region" description="Basic and acidic residues" evidence="1">
    <location>
        <begin position="633"/>
        <end position="649"/>
    </location>
</feature>
<accession>F4SBS0</accession>
<dbReference type="InParanoid" id="F4SBS0"/>
<feature type="compositionally biased region" description="Basic and acidic residues" evidence="1">
    <location>
        <begin position="656"/>
        <end position="670"/>
    </location>
</feature>
<dbReference type="GeneID" id="18933376"/>
<feature type="region of interest" description="Disordered" evidence="1">
    <location>
        <begin position="236"/>
        <end position="279"/>
    </location>
</feature>
<feature type="region of interest" description="Disordered" evidence="1">
    <location>
        <begin position="480"/>
        <end position="555"/>
    </location>
</feature>
<evidence type="ECO:0000313" key="2">
    <source>
        <dbReference type="EMBL" id="EGF97914.1"/>
    </source>
</evidence>
<dbReference type="RefSeq" id="XP_007418813.1">
    <property type="nucleotide sequence ID" value="XM_007418751.1"/>
</dbReference>
<evidence type="ECO:0000256" key="1">
    <source>
        <dbReference type="SAM" id="MobiDB-lite"/>
    </source>
</evidence>
<feature type="compositionally biased region" description="Basic and acidic residues" evidence="1">
    <location>
        <begin position="509"/>
        <end position="524"/>
    </location>
</feature>
<name>F4SBS0_MELLP</name>